<keyword evidence="2" id="KW-1185">Reference proteome</keyword>
<reference evidence="1 2" key="1">
    <citation type="submission" date="2019-07" db="EMBL/GenBank/DDBJ databases">
        <title>Whole genome shotgun sequence of Cyclobacterium qasimii NBRC 106168.</title>
        <authorList>
            <person name="Hosoyama A."/>
            <person name="Uohara A."/>
            <person name="Ohji S."/>
            <person name="Ichikawa N."/>
        </authorList>
    </citation>
    <scope>NUCLEOTIDE SEQUENCE [LARGE SCALE GENOMIC DNA]</scope>
    <source>
        <strain evidence="1 2">NBRC 106168</strain>
    </source>
</reference>
<proteinExistence type="predicted"/>
<dbReference type="EMBL" id="BJYV01000010">
    <property type="protein sequence ID" value="GEO21890.1"/>
    <property type="molecule type" value="Genomic_DNA"/>
</dbReference>
<evidence type="ECO:0000313" key="1">
    <source>
        <dbReference type="EMBL" id="GEO21890.1"/>
    </source>
</evidence>
<protein>
    <submittedName>
        <fullName evidence="1">Uncharacterized protein</fullName>
    </submittedName>
</protein>
<dbReference type="AlphaFoldDB" id="A0A512CCT5"/>
<evidence type="ECO:0000313" key="2">
    <source>
        <dbReference type="Proteomes" id="UP000321301"/>
    </source>
</evidence>
<accession>A0A512CCT5</accession>
<comment type="caution">
    <text evidence="1">The sequence shown here is derived from an EMBL/GenBank/DDBJ whole genome shotgun (WGS) entry which is preliminary data.</text>
</comment>
<sequence length="66" mass="7185">MAEPVEVTGVQVNIGNSLPILMIVALTKIENFLHFGSKLRFAKLRPAGVVGLRDNLRPLYPRAANG</sequence>
<dbReference type="Proteomes" id="UP000321301">
    <property type="component" value="Unassembled WGS sequence"/>
</dbReference>
<organism evidence="1 2">
    <name type="scientific">Cyclobacterium qasimii</name>
    <dbReference type="NCBI Taxonomy" id="1350429"/>
    <lineage>
        <taxon>Bacteria</taxon>
        <taxon>Pseudomonadati</taxon>
        <taxon>Bacteroidota</taxon>
        <taxon>Cytophagia</taxon>
        <taxon>Cytophagales</taxon>
        <taxon>Cyclobacteriaceae</taxon>
        <taxon>Cyclobacterium</taxon>
    </lineage>
</organism>
<name>A0A512CCT5_9BACT</name>
<gene>
    <name evidence="1" type="ORF">CQA01_24240</name>
</gene>